<protein>
    <submittedName>
        <fullName evidence="1">Uncharacterized protein</fullName>
    </submittedName>
</protein>
<evidence type="ECO:0000313" key="1">
    <source>
        <dbReference type="EMBL" id="JAD97738.1"/>
    </source>
</evidence>
<dbReference type="AlphaFoldDB" id="A0A0A9EFF6"/>
<reference evidence="1" key="1">
    <citation type="submission" date="2014-09" db="EMBL/GenBank/DDBJ databases">
        <authorList>
            <person name="Magalhaes I.L.F."/>
            <person name="Oliveira U."/>
            <person name="Santos F.R."/>
            <person name="Vidigal T.H.D.A."/>
            <person name="Brescovit A.D."/>
            <person name="Santos A.J."/>
        </authorList>
    </citation>
    <scope>NUCLEOTIDE SEQUENCE</scope>
    <source>
        <tissue evidence="1">Shoot tissue taken approximately 20 cm above the soil surface</tissue>
    </source>
</reference>
<organism evidence="1">
    <name type="scientific">Arundo donax</name>
    <name type="common">Giant reed</name>
    <name type="synonym">Donax arundinaceus</name>
    <dbReference type="NCBI Taxonomy" id="35708"/>
    <lineage>
        <taxon>Eukaryota</taxon>
        <taxon>Viridiplantae</taxon>
        <taxon>Streptophyta</taxon>
        <taxon>Embryophyta</taxon>
        <taxon>Tracheophyta</taxon>
        <taxon>Spermatophyta</taxon>
        <taxon>Magnoliopsida</taxon>
        <taxon>Liliopsida</taxon>
        <taxon>Poales</taxon>
        <taxon>Poaceae</taxon>
        <taxon>PACMAD clade</taxon>
        <taxon>Arundinoideae</taxon>
        <taxon>Arundineae</taxon>
        <taxon>Arundo</taxon>
    </lineage>
</organism>
<accession>A0A0A9EFF6</accession>
<dbReference type="EMBL" id="GBRH01200157">
    <property type="protein sequence ID" value="JAD97738.1"/>
    <property type="molecule type" value="Transcribed_RNA"/>
</dbReference>
<name>A0A0A9EFF6_ARUDO</name>
<proteinExistence type="predicted"/>
<reference evidence="1" key="2">
    <citation type="journal article" date="2015" name="Data Brief">
        <title>Shoot transcriptome of the giant reed, Arundo donax.</title>
        <authorList>
            <person name="Barrero R.A."/>
            <person name="Guerrero F.D."/>
            <person name="Moolhuijzen P."/>
            <person name="Goolsby J.A."/>
            <person name="Tidwell J."/>
            <person name="Bellgard S.E."/>
            <person name="Bellgard M.I."/>
        </authorList>
    </citation>
    <scope>NUCLEOTIDE SEQUENCE</scope>
    <source>
        <tissue evidence="1">Shoot tissue taken approximately 20 cm above the soil surface</tissue>
    </source>
</reference>
<sequence length="31" mass="3713">MSCQTTYWSPIYFQVLDESEDGVCQILWQEL</sequence>